<sequence>MKSDESKINEFILKLVLTLIDKLDTPTGIYQLNQIGIDAMNINERGEIFRDNLSSEECSLIESDKDLYDKLIGINITSEIIRKISNALITTSSDLNLKDMLNNKSNQVNLEIEATLNVLSKVNSNVFKDYEYKAYLFYKSVTSITNLLEMDIEVLVNGDDDVDCEDSNEIGDSSEESDDVDNNSGSNENDDDGDDSGNSSKNDDGDGDGDDSSKNDDVDGLERSNIDDDDDDGNPSDDDDDDNGSGTDIGTTSTTVDNYNDGSGDNGDNNDDADNENSTSEIAEEPLKNIDANLTLIGINDLLIVRNRDKKVVFILDILFNIVILIEGDTKTVIVINLSLRSGFLVINKGLLNLEWVGLSSVNPTVVVSSIKSITLLKSGIKRFGLDSVNEEIINVLFNFAKILEPLVKEDLELDKELSVELIVSVFERILIYSTSTLKGLPKIIGVKEIHLPTGIPALANNIEGLAKLLELVAPLDELPDIGLNAEIIFGAENGLVTITHILERVIKHSDIVPIDGLRALTPASVTEISSLLGGQIVVESSGITRILSVIFQYRQGLVNESVVFNNFILYASYSMNQSNIKQEFNQDVTDFKNILVNYKEDIFADLIEYSENMNYTFKDIKIHSICQTLVNAITKDNVFEVILKALLNLEPAINHNRIVQTLLMTLIGKFFKPSGRYQLNNLDINVDKKIPVLTAEDNTLLKSEGNIYQILNDLSITKQIIKKVEKALETVSPDLDLEYVLTANSNPYIYGVLQYIFNIDLGVSDADMSFASSFVKSINNFFNFLEVDANDYYH</sequence>
<name>A0ABD1FFJ2_HYPHA</name>
<organism evidence="2 3">
    <name type="scientific">Hypothenemus hampei</name>
    <name type="common">Coffee berry borer</name>
    <dbReference type="NCBI Taxonomy" id="57062"/>
    <lineage>
        <taxon>Eukaryota</taxon>
        <taxon>Metazoa</taxon>
        <taxon>Ecdysozoa</taxon>
        <taxon>Arthropoda</taxon>
        <taxon>Hexapoda</taxon>
        <taxon>Insecta</taxon>
        <taxon>Pterygota</taxon>
        <taxon>Neoptera</taxon>
        <taxon>Endopterygota</taxon>
        <taxon>Coleoptera</taxon>
        <taxon>Polyphaga</taxon>
        <taxon>Cucujiformia</taxon>
        <taxon>Curculionidae</taxon>
        <taxon>Scolytinae</taxon>
        <taxon>Hypothenemus</taxon>
    </lineage>
</organism>
<feature type="compositionally biased region" description="Low complexity" evidence="1">
    <location>
        <begin position="244"/>
        <end position="267"/>
    </location>
</feature>
<evidence type="ECO:0000256" key="1">
    <source>
        <dbReference type="SAM" id="MobiDB-lite"/>
    </source>
</evidence>
<comment type="caution">
    <text evidence="2">The sequence shown here is derived from an EMBL/GenBank/DDBJ whole genome shotgun (WGS) entry which is preliminary data.</text>
</comment>
<feature type="compositionally biased region" description="Acidic residues" evidence="1">
    <location>
        <begin position="227"/>
        <end position="243"/>
    </location>
</feature>
<feature type="compositionally biased region" description="Basic and acidic residues" evidence="1">
    <location>
        <begin position="211"/>
        <end position="226"/>
    </location>
</feature>
<protein>
    <submittedName>
        <fullName evidence="2">Uncharacterized protein</fullName>
    </submittedName>
</protein>
<dbReference type="AlphaFoldDB" id="A0ABD1FFJ2"/>
<dbReference type="Proteomes" id="UP001566132">
    <property type="component" value="Unassembled WGS sequence"/>
</dbReference>
<accession>A0ABD1FFJ2</accession>
<evidence type="ECO:0000313" key="2">
    <source>
        <dbReference type="EMBL" id="KAL1518055.1"/>
    </source>
</evidence>
<reference evidence="2 3" key="1">
    <citation type="submission" date="2024-05" db="EMBL/GenBank/DDBJ databases">
        <title>Genetic variation in Jamaican populations of the coffee berry borer (Hypothenemus hampei).</title>
        <authorList>
            <person name="Errbii M."/>
            <person name="Myrie A."/>
        </authorList>
    </citation>
    <scope>NUCLEOTIDE SEQUENCE [LARGE SCALE GENOMIC DNA]</scope>
    <source>
        <strain evidence="2">JA-Hopewell-2020-01-JO</strain>
        <tissue evidence="2">Whole body</tissue>
    </source>
</reference>
<gene>
    <name evidence="2" type="ORF">ABEB36_001737</name>
</gene>
<proteinExistence type="predicted"/>
<feature type="region of interest" description="Disordered" evidence="1">
    <location>
        <begin position="159"/>
        <end position="284"/>
    </location>
</feature>
<dbReference type="EMBL" id="JBDJPC010000001">
    <property type="protein sequence ID" value="KAL1518055.1"/>
    <property type="molecule type" value="Genomic_DNA"/>
</dbReference>
<feature type="compositionally biased region" description="Acidic residues" evidence="1">
    <location>
        <begin position="159"/>
        <end position="181"/>
    </location>
</feature>
<keyword evidence="3" id="KW-1185">Reference proteome</keyword>
<evidence type="ECO:0000313" key="3">
    <source>
        <dbReference type="Proteomes" id="UP001566132"/>
    </source>
</evidence>